<dbReference type="InParanoid" id="A0A0D0E051"/>
<dbReference type="Proteomes" id="UP000054538">
    <property type="component" value="Unassembled WGS sequence"/>
</dbReference>
<accession>A0A0D0E051</accession>
<sequence length="65" mass="7157">MLARTLPSEYVPYPTRYLAIQLVMSNDLIWMLSVDPVYSGCLTPVGCHGFVVHVDSPQLALSAGY</sequence>
<keyword evidence="2" id="KW-1185">Reference proteome</keyword>
<proteinExistence type="predicted"/>
<evidence type="ECO:0000313" key="2">
    <source>
        <dbReference type="Proteomes" id="UP000054538"/>
    </source>
</evidence>
<evidence type="ECO:0000313" key="1">
    <source>
        <dbReference type="EMBL" id="KIK96536.1"/>
    </source>
</evidence>
<gene>
    <name evidence="1" type="ORF">PAXRUDRAFT_825852</name>
</gene>
<reference evidence="2" key="2">
    <citation type="submission" date="2015-01" db="EMBL/GenBank/DDBJ databases">
        <title>Evolutionary Origins and Diversification of the Mycorrhizal Mutualists.</title>
        <authorList>
            <consortium name="DOE Joint Genome Institute"/>
            <consortium name="Mycorrhizal Genomics Consortium"/>
            <person name="Kohler A."/>
            <person name="Kuo A."/>
            <person name="Nagy L.G."/>
            <person name="Floudas D."/>
            <person name="Copeland A."/>
            <person name="Barry K.W."/>
            <person name="Cichocki N."/>
            <person name="Veneault-Fourrey C."/>
            <person name="LaButti K."/>
            <person name="Lindquist E.A."/>
            <person name="Lipzen A."/>
            <person name="Lundell T."/>
            <person name="Morin E."/>
            <person name="Murat C."/>
            <person name="Riley R."/>
            <person name="Ohm R."/>
            <person name="Sun H."/>
            <person name="Tunlid A."/>
            <person name="Henrissat B."/>
            <person name="Grigoriev I.V."/>
            <person name="Hibbett D.S."/>
            <person name="Martin F."/>
        </authorList>
    </citation>
    <scope>NUCLEOTIDE SEQUENCE [LARGE SCALE GENOMIC DNA]</scope>
    <source>
        <strain evidence="2">Ve08.2h10</strain>
    </source>
</reference>
<dbReference type="AlphaFoldDB" id="A0A0D0E051"/>
<protein>
    <submittedName>
        <fullName evidence="1">Uncharacterized protein</fullName>
    </submittedName>
</protein>
<name>A0A0D0E051_9AGAM</name>
<reference evidence="1 2" key="1">
    <citation type="submission" date="2014-04" db="EMBL/GenBank/DDBJ databases">
        <authorList>
            <consortium name="DOE Joint Genome Institute"/>
            <person name="Kuo A."/>
            <person name="Kohler A."/>
            <person name="Jargeat P."/>
            <person name="Nagy L.G."/>
            <person name="Floudas D."/>
            <person name="Copeland A."/>
            <person name="Barry K.W."/>
            <person name="Cichocki N."/>
            <person name="Veneault-Fourrey C."/>
            <person name="LaButti K."/>
            <person name="Lindquist E.A."/>
            <person name="Lipzen A."/>
            <person name="Lundell T."/>
            <person name="Morin E."/>
            <person name="Murat C."/>
            <person name="Sun H."/>
            <person name="Tunlid A."/>
            <person name="Henrissat B."/>
            <person name="Grigoriev I.V."/>
            <person name="Hibbett D.S."/>
            <person name="Martin F."/>
            <person name="Nordberg H.P."/>
            <person name="Cantor M.N."/>
            <person name="Hua S.X."/>
        </authorList>
    </citation>
    <scope>NUCLEOTIDE SEQUENCE [LARGE SCALE GENOMIC DNA]</scope>
    <source>
        <strain evidence="1 2">Ve08.2h10</strain>
    </source>
</reference>
<organism evidence="1 2">
    <name type="scientific">Paxillus rubicundulus Ve08.2h10</name>
    <dbReference type="NCBI Taxonomy" id="930991"/>
    <lineage>
        <taxon>Eukaryota</taxon>
        <taxon>Fungi</taxon>
        <taxon>Dikarya</taxon>
        <taxon>Basidiomycota</taxon>
        <taxon>Agaricomycotina</taxon>
        <taxon>Agaricomycetes</taxon>
        <taxon>Agaricomycetidae</taxon>
        <taxon>Boletales</taxon>
        <taxon>Paxilineae</taxon>
        <taxon>Paxillaceae</taxon>
        <taxon>Paxillus</taxon>
    </lineage>
</organism>
<dbReference type="EMBL" id="KN824981">
    <property type="protein sequence ID" value="KIK96536.1"/>
    <property type="molecule type" value="Genomic_DNA"/>
</dbReference>
<dbReference type="HOGENOM" id="CLU_2850350_0_0_1"/>